<sequence length="265" mass="29025">MTLDHGVDEAVQKEGGGSVERAITTDASLVAAHDSGSPRRQEPGGALAQTRSERVLEKPNELPLPECRQKIDTHLEWKGSMEHTFEFGWDTVPTYTHDSPLSEVLDLEKEKDAQAVEILKLKQKIKANICVIAWLMYFRLDLDDGGCLKTGGISNKQSQCSNIVTLMYMMIPEDVEGEIVHTTTTRVSAVSAPVTTTGVAISTAEPRTPPTTAAPAFIDEDLTIAQTLIKIKEDIAKEKGVAIKDVEDSPRPIRSITNTQPLTNY</sequence>
<protein>
    <submittedName>
        <fullName evidence="2">Uncharacterized protein</fullName>
    </submittedName>
</protein>
<proteinExistence type="predicted"/>
<organism evidence="2 3">
    <name type="scientific">Tanacetum coccineum</name>
    <dbReference type="NCBI Taxonomy" id="301880"/>
    <lineage>
        <taxon>Eukaryota</taxon>
        <taxon>Viridiplantae</taxon>
        <taxon>Streptophyta</taxon>
        <taxon>Embryophyta</taxon>
        <taxon>Tracheophyta</taxon>
        <taxon>Spermatophyta</taxon>
        <taxon>Magnoliopsida</taxon>
        <taxon>eudicotyledons</taxon>
        <taxon>Gunneridae</taxon>
        <taxon>Pentapetalae</taxon>
        <taxon>asterids</taxon>
        <taxon>campanulids</taxon>
        <taxon>Asterales</taxon>
        <taxon>Asteraceae</taxon>
        <taxon>Asteroideae</taxon>
        <taxon>Anthemideae</taxon>
        <taxon>Anthemidinae</taxon>
        <taxon>Tanacetum</taxon>
    </lineage>
</organism>
<reference evidence="2" key="2">
    <citation type="submission" date="2022-01" db="EMBL/GenBank/DDBJ databases">
        <authorList>
            <person name="Yamashiro T."/>
            <person name="Shiraishi A."/>
            <person name="Satake H."/>
            <person name="Nakayama K."/>
        </authorList>
    </citation>
    <scope>NUCLEOTIDE SEQUENCE</scope>
</reference>
<feature type="region of interest" description="Disordered" evidence="1">
    <location>
        <begin position="1"/>
        <end position="58"/>
    </location>
</feature>
<feature type="compositionally biased region" description="Basic and acidic residues" evidence="1">
    <location>
        <begin position="1"/>
        <end position="12"/>
    </location>
</feature>
<evidence type="ECO:0000313" key="3">
    <source>
        <dbReference type="Proteomes" id="UP001151760"/>
    </source>
</evidence>
<dbReference type="Proteomes" id="UP001151760">
    <property type="component" value="Unassembled WGS sequence"/>
</dbReference>
<name>A0ABQ4YAH4_9ASTR</name>
<dbReference type="EMBL" id="BQNB010010249">
    <property type="protein sequence ID" value="GJS74700.1"/>
    <property type="molecule type" value="Genomic_DNA"/>
</dbReference>
<keyword evidence="3" id="KW-1185">Reference proteome</keyword>
<evidence type="ECO:0000256" key="1">
    <source>
        <dbReference type="SAM" id="MobiDB-lite"/>
    </source>
</evidence>
<comment type="caution">
    <text evidence="2">The sequence shown here is derived from an EMBL/GenBank/DDBJ whole genome shotgun (WGS) entry which is preliminary data.</text>
</comment>
<reference evidence="2" key="1">
    <citation type="journal article" date="2022" name="Int. J. Mol. Sci.">
        <title>Draft Genome of Tanacetum Coccineum: Genomic Comparison of Closely Related Tanacetum-Family Plants.</title>
        <authorList>
            <person name="Yamashiro T."/>
            <person name="Shiraishi A."/>
            <person name="Nakayama K."/>
            <person name="Satake H."/>
        </authorList>
    </citation>
    <scope>NUCLEOTIDE SEQUENCE</scope>
</reference>
<gene>
    <name evidence="2" type="ORF">Tco_0707541</name>
</gene>
<accession>A0ABQ4YAH4</accession>
<evidence type="ECO:0000313" key="2">
    <source>
        <dbReference type="EMBL" id="GJS74700.1"/>
    </source>
</evidence>